<feature type="domain" description="Bacterial Ig-like" evidence="5">
    <location>
        <begin position="3673"/>
        <end position="3759"/>
    </location>
</feature>
<dbReference type="InterPro" id="IPR002105">
    <property type="entry name" value="Dockerin_1_rpt"/>
</dbReference>
<accession>A0A5C6B2S3</accession>
<organism evidence="7 8">
    <name type="scientific">Stieleria varia</name>
    <dbReference type="NCBI Taxonomy" id="2528005"/>
    <lineage>
        <taxon>Bacteria</taxon>
        <taxon>Pseudomonadati</taxon>
        <taxon>Planctomycetota</taxon>
        <taxon>Planctomycetia</taxon>
        <taxon>Pirellulales</taxon>
        <taxon>Pirellulaceae</taxon>
        <taxon>Stieleria</taxon>
    </lineage>
</organism>
<dbReference type="InterPro" id="IPR013517">
    <property type="entry name" value="FG-GAP"/>
</dbReference>
<dbReference type="PANTHER" id="PTHR34677:SF3">
    <property type="entry name" value="BACTERIAL IG-LIKE DOMAIN-CONTAINING PROTEIN"/>
    <property type="match status" value="1"/>
</dbReference>
<dbReference type="InterPro" id="IPR044048">
    <property type="entry name" value="Big_12"/>
</dbReference>
<keyword evidence="1" id="KW-0732">Signal</keyword>
<gene>
    <name evidence="7" type="ORF">Pla52n_14870</name>
</gene>
<evidence type="ECO:0000256" key="4">
    <source>
        <dbReference type="SAM" id="MobiDB-lite"/>
    </source>
</evidence>
<feature type="domain" description="Bacterial Ig-like" evidence="5">
    <location>
        <begin position="2347"/>
        <end position="2420"/>
    </location>
</feature>
<feature type="region of interest" description="Disordered" evidence="4">
    <location>
        <begin position="16"/>
        <end position="35"/>
    </location>
</feature>
<dbReference type="InterPro" id="IPR013431">
    <property type="entry name" value="Delta_60_rpt"/>
</dbReference>
<name>A0A5C6B2S3_9BACT</name>
<evidence type="ECO:0000256" key="1">
    <source>
        <dbReference type="ARBA" id="ARBA00022729"/>
    </source>
</evidence>
<dbReference type="GO" id="GO:0007155">
    <property type="term" value="P:cell adhesion"/>
    <property type="evidence" value="ECO:0007669"/>
    <property type="project" value="InterPro"/>
</dbReference>
<dbReference type="Pfam" id="PF17164">
    <property type="entry name" value="DUF5122"/>
    <property type="match status" value="4"/>
</dbReference>
<sequence length="4397" mass="447681">MPCNPIMSMSLKSQLVEDHGNHRIQPRSKRTQGRRRRRLLTERLENRMLLALDVSLQVIRDAEIIDTNRDGTFDVISEAALGMDARDSAAAPAETKVVVLEFDTTSIPAGTQIEAAALEFFVQSVPAGTSYTVEAFLGDGNILLSDATAVGVTAGTFIGGLTGGNAVSLDPVVLSGAIASGALTLRIHANTPAGDLRIHSREGARSTSFYPNLRLTLAEPPGTEQTAISVSSDAEVIDTNRDGSFDVINFSGNTIAIDNRVAAGDQRVGVFEFSTSSIPTGSTIISAALEYTVFDQDVNSTINIDGFAGDGTVQLSDASVVAPLLGTFNASMTGVGTHRMLIDPALISAAINSGSVTIRARSVLDSGGTTVRAIEDPRNTDEVKLDVVYLPPAPTIDLAGGLGLGEGAIFYGAESNDVSARSVDILGDLNGDGYDDVLIGALGGDGLGNGANSAGESYIVFGSASLNPLHDLVNPGVADVIIYGADNSDESGSSVSGIGDFNGDGFDDIAIAAVGGDGGNNSRSDSGEVYVFYGGLSLPGAINLAAGSVPDLTIYGADLNDRFGASIAGGGDVNGDGLADLLVGAFAAYGATNSENAAGDAYIIYGSTTAPPQIDVGTLGTAGVALYGGRTFDQAGVSVTNAGDVDGDGYADVLIGVPGADGPGDAKLDAGAGYLVFGGPTLPPSLSLDSLGTAGVVIHGVDSGDRLGDVLSGAGDVNGDGLDDILVAATNASGETNTDNATGEAFLIYGQMAWPASIDLATPLANGFVIYGANANDFSGKVQGGGDINGDGLDDILISSPGGDPLGGTRNNAGEAHVLFGRRDFPSQIRLDDLDGFGDLTLTFLGADAMDGLGEAIAMGGDVNGDGYDDVLLGAPAARSVGNGRAFAGETYLIYGRDFIGGVTRQGTPAGDTITGSFMDEIIVAGGGDDRVISRSGTDSIRGGQGDDTIQITPGGFERVVGGTGVDTLEVVGTGTLNLRGLPDNRILGVEAIDLTDIYQQTLQLDVMDVLNISDESNELIVRRNLNDTVDIGGGWNLRGDTLINTDWFEVYEQGNARLLLEHYPFTVSGVVFEDMDAAGDRDIPEDLGLSGVELQFFRDGGDNSFGNDGNGLGAGTGIGGDDDILIATFLSGVDGTYSTPRVAAGTYFLRASLPSRHVATTSTFPRIVELTGNNVTRNFGSAIPGSIHGFKFEDLNRNGVYEPLIDAPMSGVTFRISGIDGKGSPVNQIVVSDANGEFSLTGLLPSVRGESPGTGYVVSETVPQGQVATTPPTVIVDLQSDENLVAQAGQANLVVLPLPELDSAFGVDGAFIHLSDRTALYASALQSDGKIVSVGRADFGATAAGFRVTRLNSDGTLDTTFGVGGDVEMQVVDPDDRALTVAIQDDGKILVGGRQGTGDFGFVTRLNADGSVDTSFATGGTLLLSDPADNHVVEHLLVQPDGKIVFNVENRGDIVVVRLNSDGTFDNSFGIGGYASIDAGQSSVTSSSAIALQSDGKIVAVPDFTNSNQVKVVRFTAAGAVDTGFGFGGVNSVFLSGNLATGHGVVIQPDARILVSASNGTTNPIDGTVFNNAVVMRLMPNGALDTSFANSGIYLSDSIFPEFIYGPTLGLLSSGNVVLGVGRGSDSGITTLDPSGALLERGVAQYTVSVASHLFVQPDDGLIVTGSRHVLRYSDVRVLGDEIDSGSTLQFGNVRLDFGDAPDSYRTLLSNSGARHYAVGPTLGPARDGDSDAQAPLDGSGDGADEDGVTIGTLTADQMGTVTVNVQGSDALLDAWVDYDRNGVFDPTDRIATALPVFVGDNVLNFTVPPDAVNGGTYARFRLSTAGVANPFGLAVDGEVEDYAVTLVGDTQPPRPVITGPSSPSNLDPFDVTIDFGEEVNGFDGTDIVISGATVVGLTDDGGGVFTATIDALADGLISMSVPSNRATDRSGKWNQFSNSYFITIDTVPPAPFITGPIVSPVPDFFTVSIHFGEAAILQDSDLIVTGGVIDSLTNLGGGVFQAVIDASGDGTVTVQLPAGVASDLAGNPNLASNLYSIDVDATPPTPTITGPVSPIASSNFDVTITFDDIVFGFVDTDITVVGGSVASLVDNGGGIYTATISAVADVMLSISVGGGLTSDVVGNLNLPSNVFDIRVDTLAPMPIISATNPNNQDPFTATIDFGESVNGFDLTDLLVTGGAASNLTDQGNGRYTVSVDAMADGDVSLQVPAGAAIDDALLASLDSGVSVVTVDTTRPNPVIMNPGTAFVASRQLDLTVVFGEEVTGFGLTDVLVAGGSATSITALPTPGEYVVRVVAAADGPLTVQIDSGIVFDMAGNINFSSNVIAVTVDTVRPTPVLTAPLDPQSNPFLVTVDFGEDVTGFDASDLVVTGGTTGAMTMIDARTYTVEITAPTDGPVRIELPADQVVDAALNGNDAASQLDVVVDTLNPVPVITGPAGPTNADLIDVTITFSEPVTGFDASDIGVGNGVIAQFVALSQTKFLARISTGGDGILTVDVDDGAATDLFSRLSLAAIQYSIEIDKKGPTPVLTGPASPSNQDPFGVTIDFGEPVNFFIPEDIIVFGGQVANLVDNGGGVYTATIDADVDRRVIVLLNANIAADLAGNTTKPSNALQVVVDTLSPTPVISGPASFTNNDPFDIQIDFGELVTGFDSSDLSVTNAVVSALVDNADGTFTATLTAANQGLVTVDINAGVASDIAGNPNLSAAQFSVLIDTAGLVPFITGPAGPAAVDSFDITINFGEAVNGFEIADLVIDGGIARDFINLSPGLYHATIDAARDGVITVNIPGAIALDLAGNLNLPATQYSMIIDRIAPTPVITGPASPTSSDPLTVSVDFGEPVTGFGMSSLAVGGGVVTGIVDLLDGEYLVTVDVATDGILSLDLAGGVAIDGAGNSSLPAVGYTTVVDTGFPTPVLSGPTGLLTQSVFVLSVDFGEIVGGFTANDLMMVNGVVRAVDNLGGGQYAVTIESIADGVVSVDIPAGVVLDVASNPNSSGNTYSVFVDTATPLPLLTTTQSETNQNPFAVEVDFGEEVVGLLAGDFLVAGGSVVSLTDLGGGRYAASVSATSDGGVSIALPLGAANDLAGNVSRGSQTLSVVVDTTGPSPTLSGPSSPTNHDPFSVVVSFGEEVLGFVANDLLVSGGLVTGLTSLGNGQYIATIDADADGTVTVGLNADEVTDLAGNGNVAASSVSVEVDTVGPMVMLSGPVSPTPLSTFDVAISFGQPVNGFTVRDVSVSGGLLTGLIDNGGGDYVATITANGEGSVFVSVPQNAVTDDAGNANTASGPLVIVVDTVVPQPVLQTVSTAIRQNAFDVLIRFGEVVSGFDASDVMVQGGVLTNLIDNGQGLYTATMLADGEGFVTVSVPSGVVADGAGSLNVASDDLVVKVDLSSPKPVLSATRSHVNTFLFDVGIDFAEPVSGFGSSDLIISGGSLVLLRDNGDGSFTATVNAAFDGTVSVAVAAGSASDLAGNLNLTADPLGVVVDTIAPSVVLSASSVPTNATQVTISAAFSESVSGLDTDDFTVSGGVVNQVVHQGGNVYDVLIDVAGDGLVSAFIPTGAATDLAGNTSRISNTVSVVVDQVAPVPRLSGPVTPINFNQFGVTIDFGEFVNDIDAGDVVVTGGTVSSVNHLGNGRFGLTVDGEEGIVTVDVPAGQTQDAAGNDNLAATPLQVIVDFTAPTPVISGPQNPLNVSTFDVVIDFGEAVRQFTADDISVVGGAVGALVDNNDGTYTASVTAVDEGVVTLRVASGAARDFAGNLSNAALATEVVVDLRGPRPSLSGPFGQITTPSFVASIDFGETVTGFVMSDVSLNGSGATVTQVVDVGGGRFDVMIATLMDGAVVMDVAAGVASDLAGNPSLVAVSPISFNVAADLDFGDAPSSAQSGFAGSYPVLLSDDGARHSRSTLVLGQSVDSERDGTPTVNADGDGADEDGIGVVTSLLVAPSETTSSVSIEVSGAGKLNGWIDFNRDGDWEDAGEQIFVDLAVLPGMNLKSFQIPAGALAGLTAARFRLNDVGGLLPSGAATGGEVEDYMIDLVDTSAVTDVSVDLVGNALLVSRESDELVIREGQTERLRVPADGVNAIQLSGTDGDDIIVVDGRGGDPLPAGGIAVDGGGGANTLRFFGADGTIDLTDTRFQIQDINIIDISSIDLNTVVIDAATIAQMSPVDNHVRVRSGAGDQIVIPGADQWRLSTPVMEGGRFYLRAEHQGASGGAIDAEVANGWHNFLRESDVNNDGVVTSLDALVIVNELRSRLYSAPNGNSIPAASATIWPGEYYDQNDDGRFSALDALGVINEIRDARLLLAGGEGERVVMTLPAQSVRVETVRKEQSSTDVIETDGSLSIAEESITSDFAMDHATAVGQATAVEVSGGGENAESLSQRDVDALFADDAFLKHGLGS</sequence>
<feature type="domain" description="Bacterial Ig-like" evidence="5">
    <location>
        <begin position="2042"/>
        <end position="2128"/>
    </location>
</feature>
<evidence type="ECO:0000256" key="3">
    <source>
        <dbReference type="ARBA" id="ARBA00023180"/>
    </source>
</evidence>
<evidence type="ECO:0000256" key="2">
    <source>
        <dbReference type="ARBA" id="ARBA00022737"/>
    </source>
</evidence>
<dbReference type="InterPro" id="IPR045474">
    <property type="entry name" value="GEVED"/>
</dbReference>
<feature type="domain" description="Bacterial Ig-like" evidence="5">
    <location>
        <begin position="1852"/>
        <end position="1941"/>
    </location>
</feature>
<feature type="domain" description="Bacterial Ig-like" evidence="5">
    <location>
        <begin position="3012"/>
        <end position="3091"/>
    </location>
</feature>
<dbReference type="PROSITE" id="PS51470">
    <property type="entry name" value="FG_GAP"/>
    <property type="match status" value="2"/>
</dbReference>
<dbReference type="SUPFAM" id="SSF50974">
    <property type="entry name" value="Nitrous oxide reductase, N-terminal domain"/>
    <property type="match status" value="1"/>
</dbReference>
<feature type="domain" description="Bacterial Ig-like" evidence="5">
    <location>
        <begin position="2618"/>
        <end position="2707"/>
    </location>
</feature>
<feature type="domain" description="GEVED" evidence="6">
    <location>
        <begin position="3959"/>
        <end position="4032"/>
    </location>
</feature>
<dbReference type="SUPFAM" id="SSF117074">
    <property type="entry name" value="Hypothetical protein PA1324"/>
    <property type="match status" value="2"/>
</dbReference>
<dbReference type="Proteomes" id="UP000320176">
    <property type="component" value="Unassembled WGS sequence"/>
</dbReference>
<dbReference type="InterPro" id="IPR013783">
    <property type="entry name" value="Ig-like_fold"/>
</dbReference>
<dbReference type="PANTHER" id="PTHR34677">
    <property type="match status" value="1"/>
</dbReference>
<dbReference type="InterPro" id="IPR013519">
    <property type="entry name" value="Int_alpha_beta-p"/>
</dbReference>
<dbReference type="InterPro" id="IPR011045">
    <property type="entry name" value="N2O_reductase_N"/>
</dbReference>
<feature type="domain" description="GEVED" evidence="6">
    <location>
        <begin position="1775"/>
        <end position="1847"/>
    </location>
</feature>
<dbReference type="Pfam" id="PF20009">
    <property type="entry name" value="GEVED"/>
    <property type="match status" value="2"/>
</dbReference>
<reference evidence="7 8" key="1">
    <citation type="submission" date="2019-02" db="EMBL/GenBank/DDBJ databases">
        <title>Deep-cultivation of Planctomycetes and their phenomic and genomic characterization uncovers novel biology.</title>
        <authorList>
            <person name="Wiegand S."/>
            <person name="Jogler M."/>
            <person name="Boedeker C."/>
            <person name="Pinto D."/>
            <person name="Vollmers J."/>
            <person name="Rivas-Marin E."/>
            <person name="Kohn T."/>
            <person name="Peeters S.H."/>
            <person name="Heuer A."/>
            <person name="Rast P."/>
            <person name="Oberbeckmann S."/>
            <person name="Bunk B."/>
            <person name="Jeske O."/>
            <person name="Meyerdierks A."/>
            <person name="Storesund J.E."/>
            <person name="Kallscheuer N."/>
            <person name="Luecker S."/>
            <person name="Lage O.M."/>
            <person name="Pohl T."/>
            <person name="Merkel B.J."/>
            <person name="Hornburger P."/>
            <person name="Mueller R.-W."/>
            <person name="Bruemmer F."/>
            <person name="Labrenz M."/>
            <person name="Spormann A.M."/>
            <person name="Op Den Camp H."/>
            <person name="Overmann J."/>
            <person name="Amann R."/>
            <person name="Jetten M.S.M."/>
            <person name="Mascher T."/>
            <person name="Medema M.H."/>
            <person name="Devos D.P."/>
            <person name="Kaster A.-K."/>
            <person name="Ovreas L."/>
            <person name="Rohde M."/>
            <person name="Galperin M.Y."/>
            <person name="Jogler C."/>
        </authorList>
    </citation>
    <scope>NUCLEOTIDE SEQUENCE [LARGE SCALE GENOMIC DNA]</scope>
    <source>
        <strain evidence="7 8">Pla52n</strain>
    </source>
</reference>
<protein>
    <submittedName>
        <fullName evidence="7">FG-GAP repeat protein</fullName>
    </submittedName>
</protein>
<keyword evidence="8" id="KW-1185">Reference proteome</keyword>
<keyword evidence="3" id="KW-0325">Glycoprotein</keyword>
<dbReference type="Gene3D" id="2.80.10.50">
    <property type="match status" value="2"/>
</dbReference>
<feature type="domain" description="Bacterial Ig-like" evidence="5">
    <location>
        <begin position="3290"/>
        <end position="3380"/>
    </location>
</feature>
<dbReference type="Pfam" id="PF19078">
    <property type="entry name" value="Big_12"/>
    <property type="match status" value="13"/>
</dbReference>
<feature type="domain" description="Bacterial Ig-like" evidence="5">
    <location>
        <begin position="3098"/>
        <end position="3192"/>
    </location>
</feature>
<feature type="domain" description="Bacterial Ig-like" evidence="5">
    <location>
        <begin position="3405"/>
        <end position="3474"/>
    </location>
</feature>
<proteinExistence type="predicted"/>
<dbReference type="PRINTS" id="PR01185">
    <property type="entry name" value="INTEGRINA"/>
</dbReference>
<evidence type="ECO:0000313" key="7">
    <source>
        <dbReference type="EMBL" id="TWU05772.1"/>
    </source>
</evidence>
<dbReference type="GO" id="GO:0000272">
    <property type="term" value="P:polysaccharide catabolic process"/>
    <property type="evidence" value="ECO:0007669"/>
    <property type="project" value="InterPro"/>
</dbReference>
<dbReference type="SUPFAM" id="SSF69318">
    <property type="entry name" value="Integrin alpha N-terminal domain"/>
    <property type="match status" value="3"/>
</dbReference>
<dbReference type="Pfam" id="PF00404">
    <property type="entry name" value="Dockerin_1"/>
    <property type="match status" value="1"/>
</dbReference>
<dbReference type="SMART" id="SM00191">
    <property type="entry name" value="Int_alpha"/>
    <property type="match status" value="7"/>
</dbReference>
<feature type="domain" description="Bacterial Ig-like" evidence="5">
    <location>
        <begin position="2532"/>
        <end position="2611"/>
    </location>
</feature>
<evidence type="ECO:0000313" key="8">
    <source>
        <dbReference type="Proteomes" id="UP000320176"/>
    </source>
</evidence>
<dbReference type="InterPro" id="IPR028994">
    <property type="entry name" value="Integrin_alpha_N"/>
</dbReference>
<feature type="region of interest" description="Disordered" evidence="4">
    <location>
        <begin position="1721"/>
        <end position="1748"/>
    </location>
</feature>
<dbReference type="GO" id="GO:0004553">
    <property type="term" value="F:hydrolase activity, hydrolyzing O-glycosyl compounds"/>
    <property type="evidence" value="ECO:0007669"/>
    <property type="project" value="InterPro"/>
</dbReference>
<feature type="domain" description="Bacterial Ig-like" evidence="5">
    <location>
        <begin position="2729"/>
        <end position="2802"/>
    </location>
</feature>
<feature type="domain" description="Bacterial Ig-like" evidence="5">
    <location>
        <begin position="3212"/>
        <end position="3281"/>
    </location>
</feature>
<evidence type="ECO:0000259" key="5">
    <source>
        <dbReference type="Pfam" id="PF19078"/>
    </source>
</evidence>
<dbReference type="GO" id="GO:0008305">
    <property type="term" value="C:integrin complex"/>
    <property type="evidence" value="ECO:0007669"/>
    <property type="project" value="InterPro"/>
</dbReference>
<dbReference type="Gene3D" id="2.130.10.130">
    <property type="entry name" value="Integrin alpha, N-terminal"/>
    <property type="match status" value="3"/>
</dbReference>
<feature type="domain" description="Bacterial Ig-like" evidence="5">
    <location>
        <begin position="2439"/>
        <end position="2507"/>
    </location>
</feature>
<dbReference type="Gene3D" id="2.60.40.10">
    <property type="entry name" value="Immunoglobulins"/>
    <property type="match status" value="2"/>
</dbReference>
<dbReference type="NCBIfam" id="TIGR02608">
    <property type="entry name" value="delta_60_rpt"/>
    <property type="match status" value="5"/>
</dbReference>
<keyword evidence="2" id="KW-0677">Repeat</keyword>
<dbReference type="EMBL" id="SJPN01000002">
    <property type="protein sequence ID" value="TWU05772.1"/>
    <property type="molecule type" value="Genomic_DNA"/>
</dbReference>
<evidence type="ECO:0000259" key="6">
    <source>
        <dbReference type="Pfam" id="PF20009"/>
    </source>
</evidence>
<comment type="caution">
    <text evidence="7">The sequence shown here is derived from an EMBL/GenBank/DDBJ whole genome shotgun (WGS) entry which is preliminary data.</text>
</comment>
<dbReference type="Pfam" id="PF01839">
    <property type="entry name" value="FG-GAP"/>
    <property type="match status" value="4"/>
</dbReference>
<dbReference type="InterPro" id="IPR000413">
    <property type="entry name" value="Integrin_alpha"/>
</dbReference>
<feature type="compositionally biased region" description="Basic residues" evidence="4">
    <location>
        <begin position="22"/>
        <end position="35"/>
    </location>
</feature>